<dbReference type="Pfam" id="PF20789">
    <property type="entry name" value="4HBT_3C"/>
    <property type="match status" value="1"/>
</dbReference>
<evidence type="ECO:0000313" key="4">
    <source>
        <dbReference type="EMBL" id="MBM9459109.1"/>
    </source>
</evidence>
<organism evidence="4 5">
    <name type="scientific">Nocardioides faecalis</name>
    <dbReference type="NCBI Taxonomy" id="2803858"/>
    <lineage>
        <taxon>Bacteria</taxon>
        <taxon>Bacillati</taxon>
        <taxon>Actinomycetota</taxon>
        <taxon>Actinomycetes</taxon>
        <taxon>Propionibacteriales</taxon>
        <taxon>Nocardioidaceae</taxon>
        <taxon>Nocardioides</taxon>
    </lineage>
</organism>
<dbReference type="InterPro" id="IPR049449">
    <property type="entry name" value="TesB_ACOT8-like_N"/>
</dbReference>
<sequence>MQFAWFQRDTQDPRTTYHPLPLAQGRWKADQMHGVAISGLLALALEEAVAAAGRDDLVPARYHVDLFRPARMRETTTSVTVVREASRLMLVDATVSQDGEVVARASGTFLKPTANPEGRAWTSPAERPVPPPAERINPLGDLGGHHIPLFRSEAPWSDNFAEHQNPGRHQTWQTAIPVVLGEACTPFQAVASLADSASMVTNWGSHGVQFINTDIDLTLTRLPDGVSLGLRATDRFADDGLAVGIAEVYDAQGSFGAVTITSLANAKRSVDFTDGAPTAEGVLEGSV</sequence>
<reference evidence="4" key="1">
    <citation type="submission" date="2021-01" db="EMBL/GenBank/DDBJ databases">
        <title>Novel species in genus Nocardioides.</title>
        <authorList>
            <person name="Zhang G."/>
        </authorList>
    </citation>
    <scope>NUCLEOTIDE SEQUENCE</scope>
    <source>
        <strain evidence="4">Zg-536</strain>
    </source>
</reference>
<name>A0A938Y8D0_9ACTN</name>
<dbReference type="Gene3D" id="2.40.160.210">
    <property type="entry name" value="Acyl-CoA thioesterase, double hotdog domain"/>
    <property type="match status" value="1"/>
</dbReference>
<evidence type="ECO:0000259" key="2">
    <source>
        <dbReference type="Pfam" id="PF13622"/>
    </source>
</evidence>
<feature type="domain" description="Acyl-CoA thioesterase-like C-terminal" evidence="3">
    <location>
        <begin position="160"/>
        <end position="254"/>
    </location>
</feature>
<dbReference type="InterPro" id="IPR029069">
    <property type="entry name" value="HotDog_dom_sf"/>
</dbReference>
<evidence type="ECO:0000313" key="5">
    <source>
        <dbReference type="Proteomes" id="UP000663791"/>
    </source>
</evidence>
<feature type="domain" description="Acyl-CoA thioesterase-like N-terminal HotDog" evidence="2">
    <location>
        <begin position="25"/>
        <end position="109"/>
    </location>
</feature>
<proteinExistence type="predicted"/>
<dbReference type="AlphaFoldDB" id="A0A938Y8D0"/>
<dbReference type="Pfam" id="PF13622">
    <property type="entry name" value="4HBT_3"/>
    <property type="match status" value="1"/>
</dbReference>
<accession>A0A938Y8D0</accession>
<comment type="caution">
    <text evidence="4">The sequence shown here is derived from an EMBL/GenBank/DDBJ whole genome shotgun (WGS) entry which is preliminary data.</text>
</comment>
<dbReference type="InterPro" id="IPR042171">
    <property type="entry name" value="Acyl-CoA_hotdog"/>
</dbReference>
<dbReference type="SUPFAM" id="SSF54637">
    <property type="entry name" value="Thioesterase/thiol ester dehydrase-isomerase"/>
    <property type="match status" value="1"/>
</dbReference>
<evidence type="ECO:0000259" key="3">
    <source>
        <dbReference type="Pfam" id="PF20789"/>
    </source>
</evidence>
<dbReference type="Proteomes" id="UP000663791">
    <property type="component" value="Unassembled WGS sequence"/>
</dbReference>
<keyword evidence="5" id="KW-1185">Reference proteome</keyword>
<dbReference type="InterPro" id="IPR049450">
    <property type="entry name" value="ACOT8-like_C"/>
</dbReference>
<protein>
    <submittedName>
        <fullName evidence="4">Thioesterase family protein</fullName>
    </submittedName>
</protein>
<evidence type="ECO:0000256" key="1">
    <source>
        <dbReference type="SAM" id="MobiDB-lite"/>
    </source>
</evidence>
<gene>
    <name evidence="4" type="ORF">JK386_04285</name>
</gene>
<dbReference type="EMBL" id="JAERTX010000003">
    <property type="protein sequence ID" value="MBM9459109.1"/>
    <property type="molecule type" value="Genomic_DNA"/>
</dbReference>
<feature type="region of interest" description="Disordered" evidence="1">
    <location>
        <begin position="113"/>
        <end position="132"/>
    </location>
</feature>